<keyword evidence="6" id="KW-1185">Reference proteome</keyword>
<dbReference type="GeneID" id="4622389"/>
<evidence type="ECO:0000256" key="4">
    <source>
        <dbReference type="RuleBase" id="RU000363"/>
    </source>
</evidence>
<evidence type="ECO:0000256" key="3">
    <source>
        <dbReference type="ARBA" id="ARBA00023002"/>
    </source>
</evidence>
<keyword evidence="3" id="KW-0560">Oxidoreductase</keyword>
<dbReference type="PANTHER" id="PTHR42901:SF1">
    <property type="entry name" value="ALCOHOL DEHYDROGENASE"/>
    <property type="match status" value="1"/>
</dbReference>
<dbReference type="Gene3D" id="3.40.50.720">
    <property type="entry name" value="NAD(P)-binding Rossmann-like Domain"/>
    <property type="match status" value="1"/>
</dbReference>
<dbReference type="GO" id="GO:0016616">
    <property type="term" value="F:oxidoreductase activity, acting on the CH-OH group of donors, NAD or NADP as acceptor"/>
    <property type="evidence" value="ECO:0007669"/>
    <property type="project" value="UniProtKB-ARBA"/>
</dbReference>
<accession>Q752L3</accession>
<comment type="similarity">
    <text evidence="1 4">Belongs to the short-chain dehydrogenases/reductases (SDR) family.</text>
</comment>
<dbReference type="SUPFAM" id="SSF51735">
    <property type="entry name" value="NAD(P)-binding Rossmann-fold domains"/>
    <property type="match status" value="1"/>
</dbReference>
<dbReference type="PRINTS" id="PR00080">
    <property type="entry name" value="SDRFAMILY"/>
</dbReference>
<evidence type="ECO:0000256" key="2">
    <source>
        <dbReference type="ARBA" id="ARBA00022857"/>
    </source>
</evidence>
<dbReference type="Proteomes" id="UP000000591">
    <property type="component" value="Chromosome VI"/>
</dbReference>
<dbReference type="InterPro" id="IPR002347">
    <property type="entry name" value="SDR_fam"/>
</dbReference>
<dbReference type="FunFam" id="3.40.50.720:FF:000047">
    <property type="entry name" value="NADP-dependent L-serine/L-allo-threonine dehydrogenase"/>
    <property type="match status" value="1"/>
</dbReference>
<gene>
    <name evidence="5" type="ORF">AGOS_AFR561W</name>
</gene>
<dbReference type="GO" id="GO:0016491">
    <property type="term" value="F:oxidoreductase activity"/>
    <property type="evidence" value="ECO:0000318"/>
    <property type="project" value="GO_Central"/>
</dbReference>
<dbReference type="AlphaFoldDB" id="Q752L3"/>
<dbReference type="PROSITE" id="PS00061">
    <property type="entry name" value="ADH_SHORT"/>
    <property type="match status" value="1"/>
</dbReference>
<dbReference type="Pfam" id="PF00106">
    <property type="entry name" value="adh_short"/>
    <property type="match status" value="1"/>
</dbReference>
<reference evidence="5 6" key="1">
    <citation type="journal article" date="2004" name="Science">
        <title>The Ashbya gossypii genome as a tool for mapping the ancient Saccharomyces cerevisiae genome.</title>
        <authorList>
            <person name="Dietrich F.S."/>
            <person name="Voegeli S."/>
            <person name="Brachat S."/>
            <person name="Lerch A."/>
            <person name="Gates K."/>
            <person name="Steiner S."/>
            <person name="Mohr C."/>
            <person name="Pohlmann R."/>
            <person name="Luedi P."/>
            <person name="Choi S."/>
            <person name="Wing R.A."/>
            <person name="Flavier A."/>
            <person name="Gaffney T.D."/>
            <person name="Philippsen P."/>
        </authorList>
    </citation>
    <scope>NUCLEOTIDE SEQUENCE [LARGE SCALE GENOMIC DNA]</scope>
    <source>
        <strain evidence="6">ATCC 10895 / CBS 109.51 / FGSC 9923 / NRRL Y-1056</strain>
    </source>
</reference>
<dbReference type="InterPro" id="IPR020904">
    <property type="entry name" value="Sc_DH/Rdtase_CS"/>
</dbReference>
<dbReference type="EMBL" id="AE016819">
    <property type="protein sequence ID" value="AAS53932.1"/>
    <property type="molecule type" value="Genomic_DNA"/>
</dbReference>
<dbReference type="STRING" id="284811.Q752L3"/>
<reference evidence="6" key="2">
    <citation type="journal article" date="2013" name="G3 (Bethesda)">
        <title>Genomes of Ashbya fungi isolated from insects reveal four mating-type loci, numerous translocations, lack of transposons, and distinct gene duplications.</title>
        <authorList>
            <person name="Dietrich F.S."/>
            <person name="Voegeli S."/>
            <person name="Kuo S."/>
            <person name="Philippsen P."/>
        </authorList>
    </citation>
    <scope>GENOME REANNOTATION</scope>
    <source>
        <strain evidence="6">ATCC 10895 / CBS 109.51 / FGSC 9923 / NRRL Y-1056</strain>
    </source>
</reference>
<dbReference type="eggNOG" id="KOG1205">
    <property type="taxonomic scope" value="Eukaryota"/>
</dbReference>
<dbReference type="InterPro" id="IPR036291">
    <property type="entry name" value="NAD(P)-bd_dom_sf"/>
</dbReference>
<sequence>MSLGRKAAERLANKIVLVTGASAGIGRATAINYADATDGAIKLILVARRAEKLTSLKQEIESKYPNAKIHVGQLDVTQLDQIRPFLEGLPEEFRDIDILINNAGKALGTERVGEISMDDIQEVFNTNVIGLVHLTQEVLPIMKAKNSGDIVNVGSIAGREAYPGGSIYCATKHAVKAFTRAMRKELISTKIRVFEIAPGSVETEFSMVRMRGNEENAKKVYQGFEPLDGDDIADTIVYATSRRSNTVVAEMVVYPSAQGSLYDTHRN</sequence>
<protein>
    <submittedName>
        <fullName evidence="5">AFR561Wp</fullName>
    </submittedName>
</protein>
<dbReference type="PRINTS" id="PR00081">
    <property type="entry name" value="GDHRDH"/>
</dbReference>
<keyword evidence="2" id="KW-0521">NADP</keyword>
<dbReference type="FunCoup" id="Q752L3">
    <property type="interactions" value="557"/>
</dbReference>
<name>Q752L3_EREGS</name>
<proteinExistence type="inferred from homology"/>
<dbReference type="HOGENOM" id="CLU_010194_2_10_1"/>
<dbReference type="RefSeq" id="NP_986108.1">
    <property type="nucleotide sequence ID" value="NM_212244.1"/>
</dbReference>
<evidence type="ECO:0000313" key="6">
    <source>
        <dbReference type="Proteomes" id="UP000000591"/>
    </source>
</evidence>
<dbReference type="InParanoid" id="Q752L3"/>
<dbReference type="OMA" id="WRWMWET"/>
<dbReference type="PANTHER" id="PTHR42901">
    <property type="entry name" value="ALCOHOL DEHYDROGENASE"/>
    <property type="match status" value="1"/>
</dbReference>
<evidence type="ECO:0000256" key="1">
    <source>
        <dbReference type="ARBA" id="ARBA00006484"/>
    </source>
</evidence>
<dbReference type="OrthoDB" id="6251714at2759"/>
<evidence type="ECO:0000313" key="5">
    <source>
        <dbReference type="EMBL" id="AAS53932.1"/>
    </source>
</evidence>
<organism evidence="5 6">
    <name type="scientific">Eremothecium gossypii (strain ATCC 10895 / CBS 109.51 / FGSC 9923 / NRRL Y-1056)</name>
    <name type="common">Yeast</name>
    <name type="synonym">Ashbya gossypii</name>
    <dbReference type="NCBI Taxonomy" id="284811"/>
    <lineage>
        <taxon>Eukaryota</taxon>
        <taxon>Fungi</taxon>
        <taxon>Dikarya</taxon>
        <taxon>Ascomycota</taxon>
        <taxon>Saccharomycotina</taxon>
        <taxon>Saccharomycetes</taxon>
        <taxon>Saccharomycetales</taxon>
        <taxon>Saccharomycetaceae</taxon>
        <taxon>Eremothecium</taxon>
    </lineage>
</organism>
<dbReference type="KEGG" id="ago:AGOS_AFR561W"/>